<gene>
    <name evidence="1" type="ORF">DBX24_07150</name>
</gene>
<protein>
    <submittedName>
        <fullName evidence="1">Uncharacterized protein</fullName>
    </submittedName>
</protein>
<organism evidence="1 2">
    <name type="scientific">Bergeyella cardium</name>
    <dbReference type="NCBI Taxonomy" id="1585976"/>
    <lineage>
        <taxon>Bacteria</taxon>
        <taxon>Pseudomonadati</taxon>
        <taxon>Bacteroidota</taxon>
        <taxon>Flavobacteriia</taxon>
        <taxon>Flavobacteriales</taxon>
        <taxon>Weeksellaceae</taxon>
        <taxon>Bergeyella</taxon>
    </lineage>
</organism>
<dbReference type="AlphaFoldDB" id="A0A6P1QXE1"/>
<dbReference type="EMBL" id="CP029149">
    <property type="protein sequence ID" value="QHN65673.1"/>
    <property type="molecule type" value="Genomic_DNA"/>
</dbReference>
<dbReference type="RefSeq" id="WP_160224413.1">
    <property type="nucleotide sequence ID" value="NZ_CP029149.1"/>
</dbReference>
<evidence type="ECO:0000313" key="1">
    <source>
        <dbReference type="EMBL" id="QHN65673.1"/>
    </source>
</evidence>
<name>A0A6P1QXE1_9FLAO</name>
<accession>A0A6P1QXE1</accession>
<sequence>MWHIIARESDTLSLGKARHPRLGGRHIPFLTIKKNFTPINITPLSAFIHCINRNESSKN</sequence>
<reference evidence="1 2" key="1">
    <citation type="submission" date="2018-04" db="EMBL/GenBank/DDBJ databases">
        <title>Characteristic and Complete Genome Sequencing of A Novel Member of Infective Endocarditis Causative Bacteria: Bergeyella cardium QL-PH.</title>
        <authorList>
            <person name="Pan H."/>
            <person name="Sun E."/>
            <person name="Zhang Y."/>
        </authorList>
    </citation>
    <scope>NUCLEOTIDE SEQUENCE [LARGE SCALE GENOMIC DNA]</scope>
    <source>
        <strain evidence="1 2">HPQL</strain>
    </source>
</reference>
<dbReference type="Proteomes" id="UP000464318">
    <property type="component" value="Chromosome"/>
</dbReference>
<proteinExistence type="predicted"/>
<keyword evidence="2" id="KW-1185">Reference proteome</keyword>
<dbReference type="KEGG" id="bcad:DBX24_07150"/>
<evidence type="ECO:0000313" key="2">
    <source>
        <dbReference type="Proteomes" id="UP000464318"/>
    </source>
</evidence>